<sequence length="164" mass="18248">MHLPKLVKPFGAIYSLALANVKRWCMPTYQAVSRKMSPLRCKRWLAMFGHCLANDVLLPGLDSTYKVRFNGQQVPIHNGCSVESGFDLKPSGSEAGASPLGQRGLKLTYAADYWCNQTSNPRKLNPGKKILTPGHCSLSKVSIYVFVFSYECSHPTLTYEGNYL</sequence>
<evidence type="ECO:0000313" key="2">
    <source>
        <dbReference type="Proteomes" id="UP000499080"/>
    </source>
</evidence>
<protein>
    <submittedName>
        <fullName evidence="1">Uncharacterized protein</fullName>
    </submittedName>
</protein>
<reference evidence="1 2" key="1">
    <citation type="journal article" date="2019" name="Sci. Rep.">
        <title>Orb-weaving spider Araneus ventricosus genome elucidates the spidroin gene catalogue.</title>
        <authorList>
            <person name="Kono N."/>
            <person name="Nakamura H."/>
            <person name="Ohtoshi R."/>
            <person name="Moran D.A.P."/>
            <person name="Shinohara A."/>
            <person name="Yoshida Y."/>
            <person name="Fujiwara M."/>
            <person name="Mori M."/>
            <person name="Tomita M."/>
            <person name="Arakawa K."/>
        </authorList>
    </citation>
    <scope>NUCLEOTIDE SEQUENCE [LARGE SCALE GENOMIC DNA]</scope>
</reference>
<dbReference type="Proteomes" id="UP000499080">
    <property type="component" value="Unassembled WGS sequence"/>
</dbReference>
<keyword evidence="2" id="KW-1185">Reference proteome</keyword>
<dbReference type="AlphaFoldDB" id="A0A4Y2L6X6"/>
<organism evidence="1 2">
    <name type="scientific">Araneus ventricosus</name>
    <name type="common">Orbweaver spider</name>
    <name type="synonym">Epeira ventricosa</name>
    <dbReference type="NCBI Taxonomy" id="182803"/>
    <lineage>
        <taxon>Eukaryota</taxon>
        <taxon>Metazoa</taxon>
        <taxon>Ecdysozoa</taxon>
        <taxon>Arthropoda</taxon>
        <taxon>Chelicerata</taxon>
        <taxon>Arachnida</taxon>
        <taxon>Araneae</taxon>
        <taxon>Araneomorphae</taxon>
        <taxon>Entelegynae</taxon>
        <taxon>Araneoidea</taxon>
        <taxon>Araneidae</taxon>
        <taxon>Araneus</taxon>
    </lineage>
</organism>
<gene>
    <name evidence="1" type="ORF">AVEN_190785_1</name>
</gene>
<dbReference type="EMBL" id="BGPR01005464">
    <property type="protein sequence ID" value="GBN10435.1"/>
    <property type="molecule type" value="Genomic_DNA"/>
</dbReference>
<proteinExistence type="predicted"/>
<evidence type="ECO:0000313" key="1">
    <source>
        <dbReference type="EMBL" id="GBN10435.1"/>
    </source>
</evidence>
<accession>A0A4Y2L6X6</accession>
<name>A0A4Y2L6X6_ARAVE</name>
<comment type="caution">
    <text evidence="1">The sequence shown here is derived from an EMBL/GenBank/DDBJ whole genome shotgun (WGS) entry which is preliminary data.</text>
</comment>